<name>A0AA35X5N0_GEOBA</name>
<keyword evidence="5" id="KW-1185">Reference proteome</keyword>
<dbReference type="PANTHER" id="PTHR14270:SF0">
    <property type="entry name" value="NONSENSE-MEDIATED MRNA DECAY FACTOR SMG9"/>
    <property type="match status" value="1"/>
</dbReference>
<comment type="similarity">
    <text evidence="1">Belongs to the SMG9 family.</text>
</comment>
<accession>A0AA35X5N0</accession>
<dbReference type="GO" id="GO:0000184">
    <property type="term" value="P:nuclear-transcribed mRNA catabolic process, nonsense-mediated decay"/>
    <property type="evidence" value="ECO:0007669"/>
    <property type="project" value="UniProtKB-KW"/>
</dbReference>
<feature type="compositionally biased region" description="Basic residues" evidence="3">
    <location>
        <begin position="26"/>
        <end position="46"/>
    </location>
</feature>
<sequence>MDYDSERRGGEGDGPYRDRGRGPPPRSHHAGNNHQNRRDHRPRGRGGGKDYYGGSAGGLDGGGRGPTILSRGGDKTGPARMPGSIAIMQRASSGGNMAATSPLKSNASSGSTSPSPSYVPAPHPPQLLRSHYDRGDAKGRPQRGRSDGQGSTPSSFVPLQPTGGGGRGLRDRGGGDILPSPVSAVARDPWSQTHEMLHAVKLVDKNMHWEDKGLEYLMEQSDFLVVGAIGRQGVGKSSVMSLLAGSRTGSGKPAMFRPETKEVWESESYQTTGLDMAVTPERVILLDTQPVLSDAMLAQFSDNPSLIPSTLSPDMYLEILSLQVAMFLYTVCHVVVVVVDSMDHQDPIFKFLRTVEQMKVACIPHDMDSSPGDGSLYFPQLVFVFNHASPHDFQPLSLRQHHSQLVDLFTGTRTSNVSLVRSGLVQKGVGFPVHSTHMKAIDPAAVNFHLLPTNSSSSDNGTTFCVTRYERKNIGLNPLLCLLPSFTGHPSYQLLSETLRNQLFAMPRPSFRATPQPQFTEKEWYDFSRRTWVALKKSDLVRKYEQYLQSIPPE</sequence>
<reference evidence="4" key="1">
    <citation type="submission" date="2023-03" db="EMBL/GenBank/DDBJ databases">
        <authorList>
            <person name="Steffen K."/>
            <person name="Cardenas P."/>
        </authorList>
    </citation>
    <scope>NUCLEOTIDE SEQUENCE</scope>
</reference>
<feature type="compositionally biased region" description="Low complexity" evidence="3">
    <location>
        <begin position="105"/>
        <end position="116"/>
    </location>
</feature>
<feature type="compositionally biased region" description="Gly residues" evidence="3">
    <location>
        <begin position="49"/>
        <end position="65"/>
    </location>
</feature>
<feature type="compositionally biased region" description="Polar residues" evidence="3">
    <location>
        <begin position="148"/>
        <end position="157"/>
    </location>
</feature>
<dbReference type="Gene3D" id="3.40.50.300">
    <property type="entry name" value="P-loop containing nucleotide triphosphate hydrolases"/>
    <property type="match status" value="1"/>
</dbReference>
<dbReference type="InterPro" id="IPR039177">
    <property type="entry name" value="SMG9"/>
</dbReference>
<dbReference type="SUPFAM" id="SSF52540">
    <property type="entry name" value="P-loop containing nucleoside triphosphate hydrolases"/>
    <property type="match status" value="1"/>
</dbReference>
<evidence type="ECO:0000256" key="2">
    <source>
        <dbReference type="ARBA" id="ARBA00023161"/>
    </source>
</evidence>
<evidence type="ECO:0000256" key="1">
    <source>
        <dbReference type="ARBA" id="ARBA00007712"/>
    </source>
</evidence>
<evidence type="ECO:0000256" key="3">
    <source>
        <dbReference type="SAM" id="MobiDB-lite"/>
    </source>
</evidence>
<gene>
    <name evidence="4" type="ORF">GBAR_LOCUS25573</name>
</gene>
<feature type="region of interest" description="Disordered" evidence="3">
    <location>
        <begin position="1"/>
        <end position="181"/>
    </location>
</feature>
<protein>
    <submittedName>
        <fullName evidence="4">Protein SMG9</fullName>
    </submittedName>
</protein>
<keyword evidence="2" id="KW-0866">Nonsense-mediated mRNA decay</keyword>
<dbReference type="PANTHER" id="PTHR14270">
    <property type="entry name" value="NONSENSE-MEDIATED MRNA DECAY FACTOR SMG9"/>
    <property type="match status" value="1"/>
</dbReference>
<dbReference type="AlphaFoldDB" id="A0AA35X5N0"/>
<evidence type="ECO:0000313" key="5">
    <source>
        <dbReference type="Proteomes" id="UP001174909"/>
    </source>
</evidence>
<evidence type="ECO:0000313" key="4">
    <source>
        <dbReference type="EMBL" id="CAI8046268.1"/>
    </source>
</evidence>
<organism evidence="4 5">
    <name type="scientific">Geodia barretti</name>
    <name type="common">Barrett's horny sponge</name>
    <dbReference type="NCBI Taxonomy" id="519541"/>
    <lineage>
        <taxon>Eukaryota</taxon>
        <taxon>Metazoa</taxon>
        <taxon>Porifera</taxon>
        <taxon>Demospongiae</taxon>
        <taxon>Heteroscleromorpha</taxon>
        <taxon>Tetractinellida</taxon>
        <taxon>Astrophorina</taxon>
        <taxon>Geodiidae</taxon>
        <taxon>Geodia</taxon>
    </lineage>
</organism>
<feature type="compositionally biased region" description="Basic and acidic residues" evidence="3">
    <location>
        <begin position="1"/>
        <end position="21"/>
    </location>
</feature>
<proteinExistence type="inferred from homology"/>
<dbReference type="InterPro" id="IPR027417">
    <property type="entry name" value="P-loop_NTPase"/>
</dbReference>
<dbReference type="Proteomes" id="UP001174909">
    <property type="component" value="Unassembled WGS sequence"/>
</dbReference>
<comment type="caution">
    <text evidence="4">The sequence shown here is derived from an EMBL/GenBank/DDBJ whole genome shotgun (WGS) entry which is preliminary data.</text>
</comment>
<feature type="compositionally biased region" description="Polar residues" evidence="3">
    <location>
        <begin position="90"/>
        <end position="104"/>
    </location>
</feature>
<dbReference type="EMBL" id="CASHTH010003549">
    <property type="protein sequence ID" value="CAI8046268.1"/>
    <property type="molecule type" value="Genomic_DNA"/>
</dbReference>
<feature type="compositionally biased region" description="Basic and acidic residues" evidence="3">
    <location>
        <begin position="130"/>
        <end position="139"/>
    </location>
</feature>